<dbReference type="InterPro" id="IPR039793">
    <property type="entry name" value="UROS/Hem4"/>
</dbReference>
<evidence type="ECO:0000259" key="1">
    <source>
        <dbReference type="Pfam" id="PF02602"/>
    </source>
</evidence>
<protein>
    <submittedName>
        <fullName evidence="2">Uroporphyrinogen-III synthase</fullName>
    </submittedName>
</protein>
<keyword evidence="3" id="KW-1185">Reference proteome</keyword>
<dbReference type="EMBL" id="FAOO01000009">
    <property type="protein sequence ID" value="CUU06179.1"/>
    <property type="molecule type" value="Genomic_DNA"/>
</dbReference>
<feature type="domain" description="Tetrapyrrole biosynthesis uroporphyrinogen III synthase" evidence="1">
    <location>
        <begin position="15"/>
        <end position="237"/>
    </location>
</feature>
<evidence type="ECO:0000313" key="2">
    <source>
        <dbReference type="EMBL" id="CUU06179.1"/>
    </source>
</evidence>
<name>A0A0S4N6D8_9BACT</name>
<dbReference type="Gene3D" id="3.40.50.10090">
    <property type="match status" value="2"/>
</dbReference>
<dbReference type="GO" id="GO:0006780">
    <property type="term" value="P:uroporphyrinogen III biosynthetic process"/>
    <property type="evidence" value="ECO:0007669"/>
    <property type="project" value="InterPro"/>
</dbReference>
<organism evidence="2 3">
    <name type="scientific">Candidatus Thermokryptus mobilis</name>
    <dbReference type="NCBI Taxonomy" id="1643428"/>
    <lineage>
        <taxon>Bacteria</taxon>
        <taxon>Pseudomonadati</taxon>
        <taxon>Candidatus Kryptoniota</taxon>
        <taxon>Candidatus Thermokryptus</taxon>
    </lineage>
</organism>
<dbReference type="InterPro" id="IPR036108">
    <property type="entry name" value="4pyrrol_syn_uPrphyn_synt_sf"/>
</dbReference>
<dbReference type="PANTHER" id="PTHR40082:SF1">
    <property type="entry name" value="BLR5956 PROTEIN"/>
    <property type="match status" value="1"/>
</dbReference>
<evidence type="ECO:0000313" key="3">
    <source>
        <dbReference type="Proteomes" id="UP000320623"/>
    </source>
</evidence>
<dbReference type="GO" id="GO:0004852">
    <property type="term" value="F:uroporphyrinogen-III synthase activity"/>
    <property type="evidence" value="ECO:0007669"/>
    <property type="project" value="InterPro"/>
</dbReference>
<dbReference type="OrthoDB" id="9815856at2"/>
<dbReference type="CDD" id="cd06578">
    <property type="entry name" value="HemD"/>
    <property type="match status" value="1"/>
</dbReference>
<sequence length="256" mass="29238">MKVLITRDKTQALDFAREIETYGFIPVFFPTIEITEPDLWDDVDEKINRIDEYTDLIFTSANAVRFFLERFKKYQPIENLKGKKIHVVGVKTKIEVEKYGLLVEPLPERSDKGSLFEKILLNAVSGKKFLFPRGNLSEEEFIESARRKGIDIDDVIVYRTIKPNLGENLKQEVKSMLESGEIGVVTFFSPSSVRNFVEIFGVALLRKQRIAVIGGTTLKACEELGLKVDVNPMEFNPKPDGAFLARLLWEVFKKNG</sequence>
<dbReference type="Pfam" id="PF02602">
    <property type="entry name" value="HEM4"/>
    <property type="match status" value="1"/>
</dbReference>
<dbReference type="AlphaFoldDB" id="A0A0S4N6D8"/>
<dbReference type="InterPro" id="IPR003754">
    <property type="entry name" value="4pyrrol_synth_uPrphyn_synth"/>
</dbReference>
<dbReference type="Proteomes" id="UP000320623">
    <property type="component" value="Unassembled WGS sequence"/>
</dbReference>
<dbReference type="PANTHER" id="PTHR40082">
    <property type="entry name" value="BLR5956 PROTEIN"/>
    <property type="match status" value="1"/>
</dbReference>
<dbReference type="STRING" id="1643428.GCA_001442855_01406"/>
<accession>A0A0S4N6D8</accession>
<dbReference type="RefSeq" id="WP_140945180.1">
    <property type="nucleotide sequence ID" value="NZ_FAOO01000009.1"/>
</dbReference>
<proteinExistence type="predicted"/>
<reference evidence="3" key="1">
    <citation type="submission" date="2015-11" db="EMBL/GenBank/DDBJ databases">
        <authorList>
            <person name="Varghese N."/>
        </authorList>
    </citation>
    <scope>NUCLEOTIDE SEQUENCE [LARGE SCALE GENOMIC DNA]</scope>
</reference>
<gene>
    <name evidence="2" type="ORF">JGI1_01435</name>
</gene>
<dbReference type="SUPFAM" id="SSF69618">
    <property type="entry name" value="HemD-like"/>
    <property type="match status" value="1"/>
</dbReference>